<evidence type="ECO:0000259" key="2">
    <source>
        <dbReference type="Pfam" id="PF03435"/>
    </source>
</evidence>
<dbReference type="AlphaFoldDB" id="A0AAV2SJ71"/>
<dbReference type="Pfam" id="PF03435">
    <property type="entry name" value="Sacchrp_dh_NADP"/>
    <property type="match status" value="1"/>
</dbReference>
<comment type="similarity">
    <text evidence="1">Belongs to the saccharopine dehydrogenase family.</text>
</comment>
<proteinExistence type="inferred from homology"/>
<evidence type="ECO:0000256" key="1">
    <source>
        <dbReference type="ARBA" id="ARBA00038048"/>
    </source>
</evidence>
<gene>
    <name evidence="3" type="ORF">MNOR_LOCUS38042</name>
</gene>
<name>A0AAV2SJ71_MEGNR</name>
<feature type="non-terminal residue" evidence="3">
    <location>
        <position position="191"/>
    </location>
</feature>
<dbReference type="GO" id="GO:0005739">
    <property type="term" value="C:mitochondrion"/>
    <property type="evidence" value="ECO:0007669"/>
    <property type="project" value="TreeGrafter"/>
</dbReference>
<evidence type="ECO:0000313" key="4">
    <source>
        <dbReference type="Proteomes" id="UP001497623"/>
    </source>
</evidence>
<dbReference type="GO" id="GO:0005811">
    <property type="term" value="C:lipid droplet"/>
    <property type="evidence" value="ECO:0007669"/>
    <property type="project" value="TreeGrafter"/>
</dbReference>
<dbReference type="InterPro" id="IPR036291">
    <property type="entry name" value="NAD(P)-bd_dom_sf"/>
</dbReference>
<dbReference type="Proteomes" id="UP001497623">
    <property type="component" value="Unassembled WGS sequence"/>
</dbReference>
<accession>A0AAV2SJ71</accession>
<evidence type="ECO:0000313" key="3">
    <source>
        <dbReference type="EMBL" id="CAL4206864.1"/>
    </source>
</evidence>
<dbReference type="SUPFAM" id="SSF51735">
    <property type="entry name" value="NAD(P)-binding Rossmann-fold domains"/>
    <property type="match status" value="1"/>
</dbReference>
<comment type="caution">
    <text evidence="3">The sequence shown here is derived from an EMBL/GenBank/DDBJ whole genome shotgun (WGS) entry which is preliminary data.</text>
</comment>
<dbReference type="GO" id="GO:0005886">
    <property type="term" value="C:plasma membrane"/>
    <property type="evidence" value="ECO:0007669"/>
    <property type="project" value="TreeGrafter"/>
</dbReference>
<dbReference type="PANTHER" id="PTHR12286">
    <property type="entry name" value="SACCHAROPINE DEHYDROGENASE-LIKE OXIDOREDUCTASE"/>
    <property type="match status" value="1"/>
</dbReference>
<keyword evidence="4" id="KW-1185">Reference proteome</keyword>
<protein>
    <recommendedName>
        <fullName evidence="2">Saccharopine dehydrogenase NADP binding domain-containing protein</fullName>
    </recommendedName>
</protein>
<dbReference type="EMBL" id="CAXKWB010082312">
    <property type="protein sequence ID" value="CAL4206864.1"/>
    <property type="molecule type" value="Genomic_DNA"/>
</dbReference>
<reference evidence="3 4" key="1">
    <citation type="submission" date="2024-05" db="EMBL/GenBank/DDBJ databases">
        <authorList>
            <person name="Wallberg A."/>
        </authorList>
    </citation>
    <scope>NUCLEOTIDE SEQUENCE [LARGE SCALE GENOMIC DNA]</scope>
</reference>
<sequence length="191" mass="20880">METLDKKIFDLVVYGATGYTGQYVVEEVGRVAAAEVTAGHEPLTWAIAGRNRDKLSKALQVARDITGLPLTDVGIIIANSDDDDSLQKMASQAKIIINVVGPYQKYGPQVVKACIENGTSHVDISGEPQFSKFVRLIHNRKPKLTVNHLRDATGLNYSEEEEIGHTSNKLIGSLNFVLECYYTTKTEGGPT</sequence>
<dbReference type="GO" id="GO:0009247">
    <property type="term" value="P:glycolipid biosynthetic process"/>
    <property type="evidence" value="ECO:0007669"/>
    <property type="project" value="TreeGrafter"/>
</dbReference>
<dbReference type="Gene3D" id="3.40.50.720">
    <property type="entry name" value="NAD(P)-binding Rossmann-like Domain"/>
    <property type="match status" value="1"/>
</dbReference>
<organism evidence="3 4">
    <name type="scientific">Meganyctiphanes norvegica</name>
    <name type="common">Northern krill</name>
    <name type="synonym">Thysanopoda norvegica</name>
    <dbReference type="NCBI Taxonomy" id="48144"/>
    <lineage>
        <taxon>Eukaryota</taxon>
        <taxon>Metazoa</taxon>
        <taxon>Ecdysozoa</taxon>
        <taxon>Arthropoda</taxon>
        <taxon>Crustacea</taxon>
        <taxon>Multicrustacea</taxon>
        <taxon>Malacostraca</taxon>
        <taxon>Eumalacostraca</taxon>
        <taxon>Eucarida</taxon>
        <taxon>Euphausiacea</taxon>
        <taxon>Euphausiidae</taxon>
        <taxon>Meganyctiphanes</taxon>
    </lineage>
</organism>
<dbReference type="InterPro" id="IPR051276">
    <property type="entry name" value="Saccharopine_DH-like_oxidrdct"/>
</dbReference>
<dbReference type="PANTHER" id="PTHR12286:SF5">
    <property type="entry name" value="SACCHAROPINE DEHYDROGENASE-LIKE OXIDOREDUCTASE"/>
    <property type="match status" value="1"/>
</dbReference>
<dbReference type="InterPro" id="IPR005097">
    <property type="entry name" value="Sacchrp_dh_NADP-bd"/>
</dbReference>
<feature type="domain" description="Saccharopine dehydrogenase NADP binding" evidence="2">
    <location>
        <begin position="12"/>
        <end position="126"/>
    </location>
</feature>